<feature type="transmembrane region" description="Helical" evidence="7">
    <location>
        <begin position="242"/>
        <end position="263"/>
    </location>
</feature>
<name>A0A107A9N5_9BURK</name>
<dbReference type="CDD" id="cd06261">
    <property type="entry name" value="TM_PBP2"/>
    <property type="match status" value="1"/>
</dbReference>
<dbReference type="InterPro" id="IPR000515">
    <property type="entry name" value="MetI-like"/>
</dbReference>
<dbReference type="PROSITE" id="PS50928">
    <property type="entry name" value="ABC_TM1"/>
    <property type="match status" value="1"/>
</dbReference>
<keyword evidence="5 7" id="KW-1133">Transmembrane helix</keyword>
<dbReference type="GO" id="GO:0055085">
    <property type="term" value="P:transmembrane transport"/>
    <property type="evidence" value="ECO:0007669"/>
    <property type="project" value="InterPro"/>
</dbReference>
<feature type="domain" description="ABC transmembrane type-1" evidence="8">
    <location>
        <begin position="178"/>
        <end position="359"/>
    </location>
</feature>
<reference evidence="9 10" key="1">
    <citation type="submission" date="2015-11" db="EMBL/GenBank/DDBJ databases">
        <title>Expanding the genomic diversity of Burkholderia species for the development of highly accurate diagnostics.</title>
        <authorList>
            <person name="Sahl J."/>
            <person name="Keim P."/>
            <person name="Wagner D."/>
        </authorList>
    </citation>
    <scope>NUCLEOTIDE SEQUENCE [LARGE SCALE GENOMIC DNA]</scope>
    <source>
        <strain evidence="9 10">MSMB1960WGS</strain>
    </source>
</reference>
<feature type="transmembrane region" description="Helical" evidence="7">
    <location>
        <begin position="184"/>
        <end position="205"/>
    </location>
</feature>
<evidence type="ECO:0000256" key="2">
    <source>
        <dbReference type="ARBA" id="ARBA00022448"/>
    </source>
</evidence>
<sequence length="375" mass="39328">MSTLEHVSTTASAATASAAVPAASIAPAPIPPIPPIPRIACTACDAAQAAAARRAPLWATGLAAAVAWAALGAVTRLWPNRVVGFSDWAYTDTFGTAAWIIAALLLALAALGPRVSALRAPLARVHPAGPWLVALPLGLAAWEIATAKTGWLPTPFFAPPQALIEVYADDWARLAGSAGNTLKLLGLGFAYGVAAGFAVGVSIGWSRRIGYWVHPVLRVLGPVPATALLPLTFYFFPSSYSAAAFLIALSTGFPVAVLTWSGVASVDKQYYDVARTLGANARFLVLRVAIPAALPHVFVGIFMGLSASFTVLVVAEMMGVKSGLGWYLSWAQGWASYVNMYAALLVMALLFSGLIALLFAVRDRTLAWQKGTVKW</sequence>
<dbReference type="SUPFAM" id="SSF161098">
    <property type="entry name" value="MetI-like"/>
    <property type="match status" value="1"/>
</dbReference>
<evidence type="ECO:0000256" key="4">
    <source>
        <dbReference type="ARBA" id="ARBA00022692"/>
    </source>
</evidence>
<dbReference type="GO" id="GO:0005886">
    <property type="term" value="C:plasma membrane"/>
    <property type="evidence" value="ECO:0007669"/>
    <property type="project" value="UniProtKB-SubCell"/>
</dbReference>
<keyword evidence="4 7" id="KW-0812">Transmembrane</keyword>
<evidence type="ECO:0000256" key="7">
    <source>
        <dbReference type="RuleBase" id="RU363032"/>
    </source>
</evidence>
<feature type="transmembrane region" description="Helical" evidence="7">
    <location>
        <begin position="334"/>
        <end position="361"/>
    </location>
</feature>
<comment type="subcellular location">
    <subcellularLocation>
        <location evidence="1 7">Cell membrane</location>
        <topology evidence="1 7">Multi-pass membrane protein</topology>
    </subcellularLocation>
</comment>
<feature type="transmembrane region" description="Helical" evidence="7">
    <location>
        <begin position="57"/>
        <end position="78"/>
    </location>
</feature>
<evidence type="ECO:0000313" key="9">
    <source>
        <dbReference type="EMBL" id="KWA59055.1"/>
    </source>
</evidence>
<keyword evidence="3" id="KW-1003">Cell membrane</keyword>
<dbReference type="AlphaFoldDB" id="A0A107A9N5"/>
<evidence type="ECO:0000259" key="8">
    <source>
        <dbReference type="PROSITE" id="PS50928"/>
    </source>
</evidence>
<feature type="transmembrane region" description="Helical" evidence="7">
    <location>
        <begin position="217"/>
        <end position="236"/>
    </location>
</feature>
<proteinExistence type="inferred from homology"/>
<feature type="transmembrane region" description="Helical" evidence="7">
    <location>
        <begin position="128"/>
        <end position="145"/>
    </location>
</feature>
<comment type="similarity">
    <text evidence="7">Belongs to the binding-protein-dependent transport system permease family.</text>
</comment>
<dbReference type="PANTHER" id="PTHR30151:SF0">
    <property type="entry name" value="ABC TRANSPORTER PERMEASE PROTEIN MJ0413-RELATED"/>
    <property type="match status" value="1"/>
</dbReference>
<dbReference type="EMBL" id="LPHB01000056">
    <property type="protein sequence ID" value="KWA59055.1"/>
    <property type="molecule type" value="Genomic_DNA"/>
</dbReference>
<dbReference type="Gene3D" id="1.10.3720.10">
    <property type="entry name" value="MetI-like"/>
    <property type="match status" value="1"/>
</dbReference>
<protein>
    <submittedName>
        <fullName evidence="9">Sulfonate ABC transporter permease</fullName>
    </submittedName>
</protein>
<dbReference type="Proteomes" id="UP000068603">
    <property type="component" value="Unassembled WGS sequence"/>
</dbReference>
<dbReference type="PANTHER" id="PTHR30151">
    <property type="entry name" value="ALKANE SULFONATE ABC TRANSPORTER-RELATED, MEMBRANE SUBUNIT"/>
    <property type="match status" value="1"/>
</dbReference>
<evidence type="ECO:0000256" key="1">
    <source>
        <dbReference type="ARBA" id="ARBA00004651"/>
    </source>
</evidence>
<evidence type="ECO:0000256" key="3">
    <source>
        <dbReference type="ARBA" id="ARBA00022475"/>
    </source>
</evidence>
<dbReference type="InterPro" id="IPR035906">
    <property type="entry name" value="MetI-like_sf"/>
</dbReference>
<gene>
    <name evidence="9" type="ORF">WT44_23300</name>
</gene>
<dbReference type="Pfam" id="PF00528">
    <property type="entry name" value="BPD_transp_1"/>
    <property type="match status" value="1"/>
</dbReference>
<dbReference type="RefSeq" id="WP_060150345.1">
    <property type="nucleotide sequence ID" value="NZ_LPGD01000100.1"/>
</dbReference>
<dbReference type="STRING" id="1503054.WT74_25705"/>
<comment type="caution">
    <text evidence="9">The sequence shown here is derived from an EMBL/GenBank/DDBJ whole genome shotgun (WGS) entry which is preliminary data.</text>
</comment>
<evidence type="ECO:0000256" key="5">
    <source>
        <dbReference type="ARBA" id="ARBA00022989"/>
    </source>
</evidence>
<feature type="transmembrane region" description="Helical" evidence="7">
    <location>
        <begin position="284"/>
        <end position="314"/>
    </location>
</feature>
<organism evidence="9">
    <name type="scientific">Burkholderia stagnalis</name>
    <dbReference type="NCBI Taxonomy" id="1503054"/>
    <lineage>
        <taxon>Bacteria</taxon>
        <taxon>Pseudomonadati</taxon>
        <taxon>Pseudomonadota</taxon>
        <taxon>Betaproteobacteria</taxon>
        <taxon>Burkholderiales</taxon>
        <taxon>Burkholderiaceae</taxon>
        <taxon>Burkholderia</taxon>
        <taxon>Burkholderia cepacia complex</taxon>
    </lineage>
</organism>
<keyword evidence="2 7" id="KW-0813">Transport</keyword>
<evidence type="ECO:0000313" key="10">
    <source>
        <dbReference type="Proteomes" id="UP000068603"/>
    </source>
</evidence>
<accession>A0A107A9N5</accession>
<keyword evidence="6 7" id="KW-0472">Membrane</keyword>
<evidence type="ECO:0000256" key="6">
    <source>
        <dbReference type="ARBA" id="ARBA00023136"/>
    </source>
</evidence>
<feature type="transmembrane region" description="Helical" evidence="7">
    <location>
        <begin position="98"/>
        <end position="116"/>
    </location>
</feature>